<protein>
    <recommendedName>
        <fullName evidence="4">MacB-like periplasmic core domain-containing protein</fullName>
    </recommendedName>
</protein>
<evidence type="ECO:0008006" key="4">
    <source>
        <dbReference type="Google" id="ProtNLM"/>
    </source>
</evidence>
<reference evidence="2" key="1">
    <citation type="submission" date="2021-02" db="EMBL/GenBank/DDBJ databases">
        <title>Genomic Encyclopedia of Type Strains, Phase IV (KMG-V): Genome sequencing to study the core and pangenomes of soil and plant-associated prokaryotes.</title>
        <authorList>
            <person name="Whitman W."/>
        </authorList>
    </citation>
    <scope>NUCLEOTIDE SEQUENCE</scope>
    <source>
        <strain evidence="2">USDA 406</strain>
    </source>
</reference>
<organism evidence="2 3">
    <name type="scientific">Bradyrhizobium elkanii</name>
    <dbReference type="NCBI Taxonomy" id="29448"/>
    <lineage>
        <taxon>Bacteria</taxon>
        <taxon>Pseudomonadati</taxon>
        <taxon>Pseudomonadota</taxon>
        <taxon>Alphaproteobacteria</taxon>
        <taxon>Hyphomicrobiales</taxon>
        <taxon>Nitrobacteraceae</taxon>
        <taxon>Bradyrhizobium</taxon>
    </lineage>
</organism>
<evidence type="ECO:0000313" key="2">
    <source>
        <dbReference type="EMBL" id="MBP1290960.1"/>
    </source>
</evidence>
<keyword evidence="1" id="KW-0812">Transmembrane</keyword>
<dbReference type="Proteomes" id="UP000673383">
    <property type="component" value="Unassembled WGS sequence"/>
</dbReference>
<dbReference type="EMBL" id="JAFICZ010000001">
    <property type="protein sequence ID" value="MBP1290960.1"/>
    <property type="molecule type" value="Genomic_DNA"/>
</dbReference>
<comment type="caution">
    <text evidence="2">The sequence shown here is derived from an EMBL/GenBank/DDBJ whole genome shotgun (WGS) entry which is preliminary data.</text>
</comment>
<evidence type="ECO:0000313" key="3">
    <source>
        <dbReference type="Proteomes" id="UP000673383"/>
    </source>
</evidence>
<proteinExistence type="predicted"/>
<accession>A0A8I2BXI2</accession>
<dbReference type="RefSeq" id="WP_244980783.1">
    <property type="nucleotide sequence ID" value="NZ_JAFICZ010000001.1"/>
</dbReference>
<dbReference type="AlphaFoldDB" id="A0A8I2BXI2"/>
<evidence type="ECO:0000256" key="1">
    <source>
        <dbReference type="SAM" id="Phobius"/>
    </source>
</evidence>
<sequence>MSLLDRKLLRDIGALRGQVITIALLVAAGVAVFVGSVSTYDSLSSAVERFYATARFPQVFVTLKRAPLSIVPRLNAIPGAATVEPRIVREVIVDWPASPQPVSARMVSLNRAGRRNARSIASARRCGSRARFCKRRRRQRSFC</sequence>
<name>A0A8I2BXI2_BRAEL</name>
<feature type="transmembrane region" description="Helical" evidence="1">
    <location>
        <begin position="20"/>
        <end position="40"/>
    </location>
</feature>
<keyword evidence="1" id="KW-1133">Transmembrane helix</keyword>
<gene>
    <name evidence="2" type="ORF">JOH49_000713</name>
</gene>
<keyword evidence="1" id="KW-0472">Membrane</keyword>